<feature type="domain" description="SnoaL-like" evidence="1">
    <location>
        <begin position="6"/>
        <end position="144"/>
    </location>
</feature>
<evidence type="ECO:0000313" key="2">
    <source>
        <dbReference type="EMBL" id="MBB3939174.1"/>
    </source>
</evidence>
<dbReference type="EMBL" id="JACIDY010000002">
    <property type="protein sequence ID" value="MBB3939174.1"/>
    <property type="molecule type" value="Genomic_DNA"/>
</dbReference>
<dbReference type="Gene3D" id="3.10.450.50">
    <property type="match status" value="1"/>
</dbReference>
<dbReference type="Proteomes" id="UP000561459">
    <property type="component" value="Unassembled WGS sequence"/>
</dbReference>
<comment type="caution">
    <text evidence="2">The sequence shown here is derived from an EMBL/GenBank/DDBJ whole genome shotgun (WGS) entry which is preliminary data.</text>
</comment>
<protein>
    <recommendedName>
        <fullName evidence="1">SnoaL-like domain-containing protein</fullName>
    </recommendedName>
</protein>
<dbReference type="Pfam" id="PF13577">
    <property type="entry name" value="SnoaL_4"/>
    <property type="match status" value="1"/>
</dbReference>
<organism evidence="2 3">
    <name type="scientific">Novosphingobium fluoreni</name>
    <dbReference type="NCBI Taxonomy" id="1391222"/>
    <lineage>
        <taxon>Bacteria</taxon>
        <taxon>Pseudomonadati</taxon>
        <taxon>Pseudomonadota</taxon>
        <taxon>Alphaproteobacteria</taxon>
        <taxon>Sphingomonadales</taxon>
        <taxon>Sphingomonadaceae</taxon>
        <taxon>Novosphingobium</taxon>
    </lineage>
</organism>
<dbReference type="CDD" id="cd00531">
    <property type="entry name" value="NTF2_like"/>
    <property type="match status" value="1"/>
</dbReference>
<evidence type="ECO:0000259" key="1">
    <source>
        <dbReference type="Pfam" id="PF13577"/>
    </source>
</evidence>
<dbReference type="InterPro" id="IPR037401">
    <property type="entry name" value="SnoaL-like"/>
</dbReference>
<dbReference type="AlphaFoldDB" id="A0A7W6C015"/>
<gene>
    <name evidence="2" type="ORF">GGR39_000814</name>
</gene>
<accession>A0A7W6C015</accession>
<evidence type="ECO:0000313" key="3">
    <source>
        <dbReference type="Proteomes" id="UP000561459"/>
    </source>
</evidence>
<keyword evidence="3" id="KW-1185">Reference proteome</keyword>
<dbReference type="SUPFAM" id="SSF54427">
    <property type="entry name" value="NTF2-like"/>
    <property type="match status" value="1"/>
</dbReference>
<dbReference type="InterPro" id="IPR032710">
    <property type="entry name" value="NTF2-like_dom_sf"/>
</dbReference>
<sequence>MMDTTERLLAIEQIKQLKARYFRCMDTKDWAGLREVFCDDAMFDARASLNLDGAGDGPGAESNDWVYHGGDGITQFVRDAVSTRRTVHHGHCHEIEILSETEAQGVIAMEDKVWDLADGTPILHGSGHYYETYRHENGAWRILTSRITRLYVKLG</sequence>
<reference evidence="2 3" key="1">
    <citation type="submission" date="2020-08" db="EMBL/GenBank/DDBJ databases">
        <title>Genomic Encyclopedia of Type Strains, Phase IV (KMG-IV): sequencing the most valuable type-strain genomes for metagenomic binning, comparative biology and taxonomic classification.</title>
        <authorList>
            <person name="Goeker M."/>
        </authorList>
    </citation>
    <scope>NUCLEOTIDE SEQUENCE [LARGE SCALE GENOMIC DNA]</scope>
    <source>
        <strain evidence="2 3">DSM 27568</strain>
    </source>
</reference>
<proteinExistence type="predicted"/>
<name>A0A7W6C015_9SPHN</name>